<proteinExistence type="predicted"/>
<dbReference type="EMBL" id="UZAF01018006">
    <property type="protein sequence ID" value="VDO46999.1"/>
    <property type="molecule type" value="Genomic_DNA"/>
</dbReference>
<accession>A0A3P7VW44</accession>
<evidence type="ECO:0008006" key="3">
    <source>
        <dbReference type="Google" id="ProtNLM"/>
    </source>
</evidence>
<keyword evidence="2" id="KW-1185">Reference proteome</keyword>
<dbReference type="OrthoDB" id="10571383at2759"/>
<protein>
    <recommendedName>
        <fullName evidence="3">DUF5641 domain-containing protein</fullName>
    </recommendedName>
</protein>
<evidence type="ECO:0000313" key="2">
    <source>
        <dbReference type="Proteomes" id="UP000268014"/>
    </source>
</evidence>
<reference evidence="1 2" key="1">
    <citation type="submission" date="2018-11" db="EMBL/GenBank/DDBJ databases">
        <authorList>
            <consortium name="Pathogen Informatics"/>
        </authorList>
    </citation>
    <scope>NUCLEOTIDE SEQUENCE [LARGE SCALE GENOMIC DNA]</scope>
    <source>
        <strain evidence="1 2">MHpl1</strain>
    </source>
</reference>
<dbReference type="Proteomes" id="UP000268014">
    <property type="component" value="Unassembled WGS sequence"/>
</dbReference>
<organism evidence="1 2">
    <name type="scientific">Haemonchus placei</name>
    <name type="common">Barber's pole worm</name>
    <dbReference type="NCBI Taxonomy" id="6290"/>
    <lineage>
        <taxon>Eukaryota</taxon>
        <taxon>Metazoa</taxon>
        <taxon>Ecdysozoa</taxon>
        <taxon>Nematoda</taxon>
        <taxon>Chromadorea</taxon>
        <taxon>Rhabditida</taxon>
        <taxon>Rhabditina</taxon>
        <taxon>Rhabditomorpha</taxon>
        <taxon>Strongyloidea</taxon>
        <taxon>Trichostrongylidae</taxon>
        <taxon>Haemonchus</taxon>
    </lineage>
</organism>
<gene>
    <name evidence="1" type="ORF">HPLM_LOCUS12879</name>
</gene>
<sequence length="44" mass="5175">MREQHKTQLSKNRINSTIPQERAVVLASDPILTWNEWKLARITT</sequence>
<dbReference type="AlphaFoldDB" id="A0A3P7VW44"/>
<name>A0A3P7VW44_HAEPC</name>
<evidence type="ECO:0000313" key="1">
    <source>
        <dbReference type="EMBL" id="VDO46999.1"/>
    </source>
</evidence>